<reference evidence="1 2" key="1">
    <citation type="journal article" date="2016" name="G3 (Bethesda)">
        <title>First Draft Assembly and Annotation of the Genome of a California Endemic Oak Quercus lobata Nee (Fagaceae).</title>
        <authorList>
            <person name="Sork V.L."/>
            <person name="Fitz-Gibbon S.T."/>
            <person name="Puiu D."/>
            <person name="Crepeau M."/>
            <person name="Gugger P.F."/>
            <person name="Sherman R."/>
            <person name="Stevens K."/>
            <person name="Langley C.H."/>
            <person name="Pellegrini M."/>
            <person name="Salzberg S.L."/>
        </authorList>
    </citation>
    <scope>NUCLEOTIDE SEQUENCE [LARGE SCALE GENOMIC DNA]</scope>
    <source>
        <strain evidence="1 2">cv. SW786</strain>
    </source>
</reference>
<reference evidence="1" key="2">
    <citation type="submission" date="2021-01" db="UniProtKB">
        <authorList>
            <consortium name="EnsemblPlants"/>
        </authorList>
    </citation>
    <scope>IDENTIFICATION</scope>
</reference>
<dbReference type="Gene3D" id="3.90.180.10">
    <property type="entry name" value="Medium-chain alcohol dehydrogenases, catalytic domain"/>
    <property type="match status" value="1"/>
</dbReference>
<protein>
    <submittedName>
        <fullName evidence="1">Uncharacterized protein</fullName>
    </submittedName>
</protein>
<evidence type="ECO:0000313" key="2">
    <source>
        <dbReference type="Proteomes" id="UP000594261"/>
    </source>
</evidence>
<dbReference type="Gramene" id="QL10p059784:mrna">
    <property type="protein sequence ID" value="QL10p059784:mrna"/>
    <property type="gene ID" value="QL10p059784"/>
</dbReference>
<dbReference type="AlphaFoldDB" id="A0A7N2MWC4"/>
<sequence>MVRVGDEVSNRQVIFRDYVIGSPKGSDMYLTTGTIKLKVPEGSNAVLVKNLYLSCDPLMQFFMRKSEGPNGYLYYTPGSAIFLRCSKSVGFRTSRI</sequence>
<dbReference type="InParanoid" id="A0A7N2MWC4"/>
<accession>A0A7N2MWC4</accession>
<dbReference type="PANTHER" id="PTHR43205:SF47">
    <property type="entry name" value="NADP-DEPENDENT ALKENAL DOUBLE BOND REDUCTASE"/>
    <property type="match status" value="1"/>
</dbReference>
<organism evidence="1 2">
    <name type="scientific">Quercus lobata</name>
    <name type="common">Valley oak</name>
    <dbReference type="NCBI Taxonomy" id="97700"/>
    <lineage>
        <taxon>Eukaryota</taxon>
        <taxon>Viridiplantae</taxon>
        <taxon>Streptophyta</taxon>
        <taxon>Embryophyta</taxon>
        <taxon>Tracheophyta</taxon>
        <taxon>Spermatophyta</taxon>
        <taxon>Magnoliopsida</taxon>
        <taxon>eudicotyledons</taxon>
        <taxon>Gunneridae</taxon>
        <taxon>Pentapetalae</taxon>
        <taxon>rosids</taxon>
        <taxon>fabids</taxon>
        <taxon>Fagales</taxon>
        <taxon>Fagaceae</taxon>
        <taxon>Quercus</taxon>
    </lineage>
</organism>
<dbReference type="EMBL" id="LRBV02000010">
    <property type="status" value="NOT_ANNOTATED_CDS"/>
    <property type="molecule type" value="Genomic_DNA"/>
</dbReference>
<evidence type="ECO:0000313" key="1">
    <source>
        <dbReference type="EnsemblPlants" id="QL10p059784:mrna"/>
    </source>
</evidence>
<dbReference type="InterPro" id="IPR045010">
    <property type="entry name" value="MDR_fam"/>
</dbReference>
<name>A0A7N2MWC4_QUELO</name>
<dbReference type="PANTHER" id="PTHR43205">
    <property type="entry name" value="PROSTAGLANDIN REDUCTASE"/>
    <property type="match status" value="1"/>
</dbReference>
<dbReference type="EnsemblPlants" id="QL10p059784:mrna">
    <property type="protein sequence ID" value="QL10p059784:mrna"/>
    <property type="gene ID" value="QL10p059784"/>
</dbReference>
<dbReference type="Proteomes" id="UP000594261">
    <property type="component" value="Chromosome 10"/>
</dbReference>
<dbReference type="InterPro" id="IPR011032">
    <property type="entry name" value="GroES-like_sf"/>
</dbReference>
<dbReference type="GO" id="GO:0032440">
    <property type="term" value="F:2-alkenal reductase [NAD(P)H] activity"/>
    <property type="evidence" value="ECO:0007669"/>
    <property type="project" value="TreeGrafter"/>
</dbReference>
<dbReference type="OMA" id="FAANNWV"/>
<dbReference type="SUPFAM" id="SSF50129">
    <property type="entry name" value="GroES-like"/>
    <property type="match status" value="1"/>
</dbReference>
<keyword evidence="2" id="KW-1185">Reference proteome</keyword>
<proteinExistence type="predicted"/>